<dbReference type="GO" id="GO:0032065">
    <property type="term" value="P:maintenance of protein location in cell cortex"/>
    <property type="evidence" value="ECO:0007669"/>
    <property type="project" value="InterPro"/>
</dbReference>
<dbReference type="EMBL" id="KV425997">
    <property type="protein sequence ID" value="KZV93038.1"/>
    <property type="molecule type" value="Genomic_DNA"/>
</dbReference>
<feature type="region of interest" description="Disordered" evidence="2">
    <location>
        <begin position="132"/>
        <end position="171"/>
    </location>
</feature>
<dbReference type="PANTHER" id="PTHR28190:SF1">
    <property type="entry name" value="NUCLEAR MIGRATION PROTEIN NUM1"/>
    <property type="match status" value="1"/>
</dbReference>
<dbReference type="InterPro" id="IPR024774">
    <property type="entry name" value="PH_dom-Mcp5-type"/>
</dbReference>
<feature type="region of interest" description="Disordered" evidence="2">
    <location>
        <begin position="1333"/>
        <end position="1402"/>
    </location>
</feature>
<keyword evidence="1" id="KW-0175">Coiled coil</keyword>
<evidence type="ECO:0000256" key="1">
    <source>
        <dbReference type="SAM" id="Coils"/>
    </source>
</evidence>
<dbReference type="GO" id="GO:0005739">
    <property type="term" value="C:mitochondrion"/>
    <property type="evidence" value="ECO:0007669"/>
    <property type="project" value="TreeGrafter"/>
</dbReference>
<dbReference type="GO" id="GO:0015631">
    <property type="term" value="F:tubulin binding"/>
    <property type="evidence" value="ECO:0007669"/>
    <property type="project" value="TreeGrafter"/>
</dbReference>
<proteinExistence type="predicted"/>
<dbReference type="OrthoDB" id="2149224at2759"/>
<feature type="compositionally biased region" description="Basic and acidic residues" evidence="2">
    <location>
        <begin position="826"/>
        <end position="841"/>
    </location>
</feature>
<feature type="coiled-coil region" evidence="1">
    <location>
        <begin position="189"/>
        <end position="251"/>
    </location>
</feature>
<feature type="compositionally biased region" description="Basic residues" evidence="2">
    <location>
        <begin position="491"/>
        <end position="507"/>
    </location>
</feature>
<accession>A0A165I853</accession>
<dbReference type="PROSITE" id="PS50003">
    <property type="entry name" value="PH_DOMAIN"/>
    <property type="match status" value="1"/>
</dbReference>
<gene>
    <name evidence="4" type="ORF">EXIGLDRAFT_646596</name>
</gene>
<dbReference type="Gene3D" id="1.10.287.1490">
    <property type="match status" value="1"/>
</dbReference>
<feature type="region of interest" description="Disordered" evidence="2">
    <location>
        <begin position="340"/>
        <end position="410"/>
    </location>
</feature>
<feature type="compositionally biased region" description="Polar residues" evidence="2">
    <location>
        <begin position="892"/>
        <end position="904"/>
    </location>
</feature>
<feature type="compositionally biased region" description="Low complexity" evidence="2">
    <location>
        <begin position="143"/>
        <end position="162"/>
    </location>
</feature>
<dbReference type="SMART" id="SM00233">
    <property type="entry name" value="PH"/>
    <property type="match status" value="1"/>
</dbReference>
<dbReference type="InterPro" id="IPR053005">
    <property type="entry name" value="Nuclear_Pos-Cytoskel_Interact"/>
</dbReference>
<dbReference type="GO" id="GO:0000226">
    <property type="term" value="P:microtubule cytoskeleton organization"/>
    <property type="evidence" value="ECO:0007669"/>
    <property type="project" value="TreeGrafter"/>
</dbReference>
<feature type="compositionally biased region" description="Polar residues" evidence="2">
    <location>
        <begin position="1380"/>
        <end position="1399"/>
    </location>
</feature>
<dbReference type="InterPro" id="IPR001849">
    <property type="entry name" value="PH_domain"/>
</dbReference>
<reference evidence="4 5" key="1">
    <citation type="journal article" date="2016" name="Mol. Biol. Evol.">
        <title>Comparative Genomics of Early-Diverging Mushroom-Forming Fungi Provides Insights into the Origins of Lignocellulose Decay Capabilities.</title>
        <authorList>
            <person name="Nagy L.G."/>
            <person name="Riley R."/>
            <person name="Tritt A."/>
            <person name="Adam C."/>
            <person name="Daum C."/>
            <person name="Floudas D."/>
            <person name="Sun H."/>
            <person name="Yadav J.S."/>
            <person name="Pangilinan J."/>
            <person name="Larsson K.H."/>
            <person name="Matsuura K."/>
            <person name="Barry K."/>
            <person name="Labutti K."/>
            <person name="Kuo R."/>
            <person name="Ohm R.A."/>
            <person name="Bhattacharya S.S."/>
            <person name="Shirouzu T."/>
            <person name="Yoshinaga Y."/>
            <person name="Martin F.M."/>
            <person name="Grigoriev I.V."/>
            <person name="Hibbett D.S."/>
        </authorList>
    </citation>
    <scope>NUCLEOTIDE SEQUENCE [LARGE SCALE GENOMIC DNA]</scope>
    <source>
        <strain evidence="4 5">HHB12029</strain>
    </source>
</reference>
<feature type="compositionally biased region" description="Low complexity" evidence="2">
    <location>
        <begin position="1338"/>
        <end position="1351"/>
    </location>
</feature>
<feature type="compositionally biased region" description="Low complexity" evidence="2">
    <location>
        <begin position="1007"/>
        <end position="1021"/>
    </location>
</feature>
<feature type="compositionally biased region" description="Basic and acidic residues" evidence="2">
    <location>
        <begin position="436"/>
        <end position="448"/>
    </location>
</feature>
<dbReference type="GO" id="GO:0005938">
    <property type="term" value="C:cell cortex"/>
    <property type="evidence" value="ECO:0007669"/>
    <property type="project" value="InterPro"/>
</dbReference>
<dbReference type="PANTHER" id="PTHR28190">
    <property type="entry name" value="NUCLEAR MIGRATION PROTEIN NUM1"/>
    <property type="match status" value="1"/>
</dbReference>
<dbReference type="Pfam" id="PF12814">
    <property type="entry name" value="Mcp5_PH"/>
    <property type="match status" value="1"/>
</dbReference>
<feature type="region of interest" description="Disordered" evidence="2">
    <location>
        <begin position="788"/>
        <end position="904"/>
    </location>
</feature>
<feature type="compositionally biased region" description="Acidic residues" evidence="2">
    <location>
        <begin position="458"/>
        <end position="476"/>
    </location>
</feature>
<feature type="domain" description="PH" evidence="3">
    <location>
        <begin position="1215"/>
        <end position="1325"/>
    </location>
</feature>
<feature type="compositionally biased region" description="Low complexity" evidence="2">
    <location>
        <begin position="1163"/>
        <end position="1183"/>
    </location>
</feature>
<feature type="compositionally biased region" description="Acidic residues" evidence="2">
    <location>
        <begin position="562"/>
        <end position="576"/>
    </location>
</feature>
<feature type="compositionally biased region" description="Basic residues" evidence="2">
    <location>
        <begin position="1473"/>
        <end position="1486"/>
    </location>
</feature>
<dbReference type="CDD" id="cd13365">
    <property type="entry name" value="PH_PLC_plant-like"/>
    <property type="match status" value="1"/>
</dbReference>
<organism evidence="4 5">
    <name type="scientific">Exidia glandulosa HHB12029</name>
    <dbReference type="NCBI Taxonomy" id="1314781"/>
    <lineage>
        <taxon>Eukaryota</taxon>
        <taxon>Fungi</taxon>
        <taxon>Dikarya</taxon>
        <taxon>Basidiomycota</taxon>
        <taxon>Agaricomycotina</taxon>
        <taxon>Agaricomycetes</taxon>
        <taxon>Auriculariales</taxon>
        <taxon>Exidiaceae</taxon>
        <taxon>Exidia</taxon>
    </lineage>
</organism>
<keyword evidence="5" id="KW-1185">Reference proteome</keyword>
<protein>
    <recommendedName>
        <fullName evidence="3">PH domain-containing protein</fullName>
    </recommendedName>
</protein>
<dbReference type="Proteomes" id="UP000077266">
    <property type="component" value="Unassembled WGS sequence"/>
</dbReference>
<feature type="compositionally biased region" description="Low complexity" evidence="2">
    <location>
        <begin position="790"/>
        <end position="807"/>
    </location>
</feature>
<feature type="compositionally biased region" description="Polar residues" evidence="2">
    <location>
        <begin position="1118"/>
        <end position="1127"/>
    </location>
</feature>
<evidence type="ECO:0000256" key="2">
    <source>
        <dbReference type="SAM" id="MobiDB-lite"/>
    </source>
</evidence>
<feature type="region of interest" description="Disordered" evidence="2">
    <location>
        <begin position="954"/>
        <end position="1207"/>
    </location>
</feature>
<evidence type="ECO:0000313" key="4">
    <source>
        <dbReference type="EMBL" id="KZV93038.1"/>
    </source>
</evidence>
<dbReference type="STRING" id="1314781.A0A165I853"/>
<feature type="coiled-coil region" evidence="1">
    <location>
        <begin position="280"/>
        <end position="332"/>
    </location>
</feature>
<feature type="compositionally biased region" description="Low complexity" evidence="2">
    <location>
        <begin position="1363"/>
        <end position="1379"/>
    </location>
</feature>
<name>A0A165I853_EXIGL</name>
<sequence>MAMFADGEHPNGAAVVDAADAQGSDMRTMLQTLLDDNEKQLSLASSLGQKFLAQRMELEERINQIIAHEDAHGDDDQHQDEAREKLQGLAEAVHGWQAENVQLLSGFSSSQPVVDPTGAPGDNDLDAAVKRESMSISSSGDLQATGTGSAGATTTRSAAQSSRRAKNAQHRANDVEFAFEIGSGLLTEVRRLQSLLGERDKAIQDLKEEKDDLDRTIDGLRAALRTQEGTADKYKEENWNLEVQLQELRVQFGETQATAQRLDGEHKRAVKQLAAARDTSEQHKSESERLAATLDEFKAKHETDVAQMRKTQASLQRDKSDLQSALDALKSDIVKKSRAIRRFGSPMTPGTDDRDPYTPQHLDDDEDPFGGAASTRRRIEGLTPADPHMDLLGGEPLSSPEPSPIRAPNHPANEIEALQQALAHAQRQIATLKGTVQREKQRRMEAVRQSRSFVEPTVGDDDDEEEDDDDVLEEGDSTTSGKAGLTPLRSAPRKTARGGKAVRKTNFQRKVAASDYPATAGDVEDEDEDMDPAFANVLQAPGVKGGFLHGASPLRKSSRAPDEDEEDEEEEDEEAEMERKMSRFRTARAPDSRPQSLVGAPGALAAELGLSSESRPQSLVASDALAAELGISTDSPNTTINGDSEERVRVVEKIVEVPVEKIVERIVEIPIEKIVEVEKRVEMPVEVEKIVERIVEVPVERIVEVPVDRIVEKRVEVPVEVERIVERIVEVPVDHIVEKIVEVEKRVEVPVEKLVTVEKIVYLPGPAPTDEESNKTDASIAFPGAYSRTPAAHRAPPQQPASAAHRSITSPIHPVVVVSDDEDTEVDRGTHTETEYEDARDTASLSVATRSREEFFSATDGDVQLERVSSDDEDPSDDESIKASRMPRRSIGGSTASPYRRTSSLRADVVQRTLVEDGIQAQVPKPEVKEMSMQTEEWTPPPVVPAGFQLVPVPPAAQPLPSPTSAQQFQYIPPASPSGRPQRDSGTRDPRPSIQSALLQAEEPRTRTSTGLTAGTTSSAPDRTRPPTMMLPPPPRMPPPPEKVAAAATTGSLRGVPKAASIRDAPPPRPTSPPPPQLIQRATTPTFGAMLQPPGSARKGTAPPSGMGPPQSVRGRPSDNSFRSGSTHLHAGHMQYASAPAGPGMGSAGPSASVYGSPRHGPRSTTSLVSSARSSMSRRSSVSSHHRPTQPTVPAADTSGAGPTTDPTIIHAITQTMIGEFLYKYTRPIVKRGGEKRHRRFFWVHPYTRTLYWSAADPGSANTAEASAKSAYIEGVRSVLDPNPSPPGLYPYSVVVSTPQREMKFTAPTKERHDIWFNALKYLLARPNPGALPGPGIGAPATHAPSSPSTPHHMRVMDANTFASPQSARSARSAHSGQSDGWNNITPKGFAQRSQTSVGKRTGTPALEYLRWAERATSPTPEPYEYIHGPGNGEDLDFEINDSGDMDDAYEGLDNVRACCDGMHDLGTLSKAGGKHHHHHHHHHHAQATSGGGQDLPPSTSRPVSPTAWSMRSRGSQHSQGEGSNLFPWGGRDQDGKRSWFGSKRSAKSSGVTS</sequence>
<feature type="compositionally biased region" description="Low complexity" evidence="2">
    <location>
        <begin position="1137"/>
        <end position="1153"/>
    </location>
</feature>
<dbReference type="InParanoid" id="A0A165I853"/>
<feature type="compositionally biased region" description="Pro residues" evidence="2">
    <location>
        <begin position="1029"/>
        <end position="1042"/>
    </location>
</feature>
<feature type="compositionally biased region" description="Basic and acidic residues" evidence="2">
    <location>
        <begin position="981"/>
        <end position="991"/>
    </location>
</feature>
<dbReference type="GO" id="GO:0005543">
    <property type="term" value="F:phospholipid binding"/>
    <property type="evidence" value="ECO:0007669"/>
    <property type="project" value="InterPro"/>
</dbReference>
<evidence type="ECO:0000259" key="3">
    <source>
        <dbReference type="PROSITE" id="PS50003"/>
    </source>
</evidence>
<feature type="compositionally biased region" description="Pro residues" evidence="2">
    <location>
        <begin position="1065"/>
        <end position="1077"/>
    </location>
</feature>
<evidence type="ECO:0000313" key="5">
    <source>
        <dbReference type="Proteomes" id="UP000077266"/>
    </source>
</evidence>
<feature type="compositionally biased region" description="Polar residues" evidence="2">
    <location>
        <begin position="1497"/>
        <end position="1523"/>
    </location>
</feature>
<dbReference type="SUPFAM" id="SSF50729">
    <property type="entry name" value="PH domain-like"/>
    <property type="match status" value="1"/>
</dbReference>
<feature type="region of interest" description="Disordered" evidence="2">
    <location>
        <begin position="543"/>
        <end position="600"/>
    </location>
</feature>
<feature type="region of interest" description="Disordered" evidence="2">
    <location>
        <begin position="435"/>
        <end position="529"/>
    </location>
</feature>
<feature type="region of interest" description="Disordered" evidence="2">
    <location>
        <begin position="1471"/>
        <end position="1554"/>
    </location>
</feature>